<reference evidence="18" key="1">
    <citation type="journal article" date="2019" name="Int. J. Syst. Evol. Microbiol.">
        <title>The Global Catalogue of Microorganisms (GCM) 10K type strain sequencing project: providing services to taxonomists for standard genome sequencing and annotation.</title>
        <authorList>
            <consortium name="The Broad Institute Genomics Platform"/>
            <consortium name="The Broad Institute Genome Sequencing Center for Infectious Disease"/>
            <person name="Wu L."/>
            <person name="Ma J."/>
        </authorList>
    </citation>
    <scope>NUCLEOTIDE SEQUENCE [LARGE SCALE GENOMIC DNA]</scope>
    <source>
        <strain evidence="18">CCUG 54520</strain>
    </source>
</reference>
<comment type="caution">
    <text evidence="17">The sequence shown here is derived from an EMBL/GenBank/DDBJ whole genome shotgun (WGS) entry which is preliminary data.</text>
</comment>
<dbReference type="SUPFAM" id="SSF53448">
    <property type="entry name" value="Nucleotide-diphospho-sugar transferases"/>
    <property type="match status" value="1"/>
</dbReference>
<keyword evidence="8 14" id="KW-0812">Transmembrane</keyword>
<feature type="transmembrane region" description="Helical" evidence="14">
    <location>
        <begin position="310"/>
        <end position="328"/>
    </location>
</feature>
<dbReference type="InterPro" id="IPR029044">
    <property type="entry name" value="Nucleotide-diphossugar_trans"/>
</dbReference>
<evidence type="ECO:0000256" key="7">
    <source>
        <dbReference type="ARBA" id="ARBA00022679"/>
    </source>
</evidence>
<dbReference type="Proteomes" id="UP001595914">
    <property type="component" value="Unassembled WGS sequence"/>
</dbReference>
<name>A0ABV9FNJ1_9NOCA</name>
<evidence type="ECO:0000256" key="9">
    <source>
        <dbReference type="ARBA" id="ARBA00022824"/>
    </source>
</evidence>
<gene>
    <name evidence="17" type="ORF">ACFO6S_07900</name>
</gene>
<keyword evidence="6 17" id="KW-0328">Glycosyltransferase</keyword>
<feature type="transmembrane region" description="Helical" evidence="14">
    <location>
        <begin position="283"/>
        <end position="304"/>
    </location>
</feature>
<comment type="similarity">
    <text evidence="4">Belongs to the glycosyltransferase 2 family.</text>
</comment>
<dbReference type="InterPro" id="IPR007267">
    <property type="entry name" value="GtrA_DPMS_TM"/>
</dbReference>
<keyword evidence="12 14" id="KW-0472">Membrane</keyword>
<evidence type="ECO:0000313" key="17">
    <source>
        <dbReference type="EMBL" id="MFC4603600.1"/>
    </source>
</evidence>
<feature type="domain" description="GtrA/DPMS transmembrane" evidence="16">
    <location>
        <begin position="285"/>
        <end position="401"/>
    </location>
</feature>
<sequence length="411" mass="44359">MTNSLVRGETAPERPPDIRTVALDVVVPVYNEERDLERCVRRLHEHLAAHVPYPSRITVADNASTDATLAIADRLAGEIDAVRVVHLDEKGRGRALRTVWGASDAAVVAYIDVDLSTDLNALLPLVAPLVSGHSDLAIGSRLARSSRVVRGPRREVISRCYNLILRGVLRAKFSDAQCGFKAIRTDVARQLLPLVQDTGWFFDTELLVLAERVGLRIHEVPVDWVDDPDSTVDVVATALADLRGVARVGRALAGGTLPVAALRSSLGREPLVPGVPHGMVGQLVRFGVIGVVSTLAYALLYLVLHPLVGAQAANFLALLVTAVFNTTANRSFTFGVRGRVGAARHQLQGLAVFAFGLLLTGGSLLVLHRGLPDAPRHLELAVLVIANLVATLTRFVALRWVFRSHDQEDAL</sequence>
<keyword evidence="10" id="KW-0735">Signal-anchor</keyword>
<keyword evidence="7 17" id="KW-0808">Transferase</keyword>
<dbReference type="RefSeq" id="WP_378415715.1">
    <property type="nucleotide sequence ID" value="NZ_JBHSFO010000003.1"/>
</dbReference>
<evidence type="ECO:0000256" key="11">
    <source>
        <dbReference type="ARBA" id="ARBA00022989"/>
    </source>
</evidence>
<dbReference type="EC" id="2.4.1.117" evidence="5"/>
<evidence type="ECO:0000256" key="2">
    <source>
        <dbReference type="ARBA" id="ARBA00004389"/>
    </source>
</evidence>
<evidence type="ECO:0000256" key="8">
    <source>
        <dbReference type="ARBA" id="ARBA00022692"/>
    </source>
</evidence>
<dbReference type="CDD" id="cd04188">
    <property type="entry name" value="DPG_synthase"/>
    <property type="match status" value="1"/>
</dbReference>
<dbReference type="Pfam" id="PF04138">
    <property type="entry name" value="GtrA_DPMS_TM"/>
    <property type="match status" value="1"/>
</dbReference>
<dbReference type="InterPro" id="IPR001173">
    <property type="entry name" value="Glyco_trans_2-like"/>
</dbReference>
<protein>
    <recommendedName>
        <fullName evidence="5">dolichyl-phosphate beta-glucosyltransferase</fullName>
        <ecNumber evidence="5">2.4.1.117</ecNumber>
    </recommendedName>
</protein>
<accession>A0ABV9FNJ1</accession>
<evidence type="ECO:0000256" key="13">
    <source>
        <dbReference type="ARBA" id="ARBA00045097"/>
    </source>
</evidence>
<keyword evidence="18" id="KW-1185">Reference proteome</keyword>
<dbReference type="GO" id="GO:0016757">
    <property type="term" value="F:glycosyltransferase activity"/>
    <property type="evidence" value="ECO:0007669"/>
    <property type="project" value="UniProtKB-KW"/>
</dbReference>
<dbReference type="Gene3D" id="3.90.550.10">
    <property type="entry name" value="Spore Coat Polysaccharide Biosynthesis Protein SpsA, Chain A"/>
    <property type="match status" value="1"/>
</dbReference>
<comment type="pathway">
    <text evidence="3">Protein modification; protein glycosylation.</text>
</comment>
<feature type="transmembrane region" description="Helical" evidence="14">
    <location>
        <begin position="380"/>
        <end position="402"/>
    </location>
</feature>
<feature type="transmembrane region" description="Helical" evidence="14">
    <location>
        <begin position="349"/>
        <end position="368"/>
    </location>
</feature>
<feature type="domain" description="Glycosyltransferase 2-like" evidence="15">
    <location>
        <begin position="25"/>
        <end position="191"/>
    </location>
</feature>
<dbReference type="InterPro" id="IPR035518">
    <property type="entry name" value="DPG_synthase"/>
</dbReference>
<keyword evidence="9" id="KW-0256">Endoplasmic reticulum</keyword>
<dbReference type="PANTHER" id="PTHR10859">
    <property type="entry name" value="GLYCOSYL TRANSFERASE"/>
    <property type="match status" value="1"/>
</dbReference>
<evidence type="ECO:0000259" key="16">
    <source>
        <dbReference type="Pfam" id="PF04138"/>
    </source>
</evidence>
<evidence type="ECO:0000256" key="1">
    <source>
        <dbReference type="ARBA" id="ARBA00004141"/>
    </source>
</evidence>
<dbReference type="PANTHER" id="PTHR10859:SF91">
    <property type="entry name" value="DOLICHYL-PHOSPHATE BETA-GLUCOSYLTRANSFERASE"/>
    <property type="match status" value="1"/>
</dbReference>
<evidence type="ECO:0000256" key="5">
    <source>
        <dbReference type="ARBA" id="ARBA00012583"/>
    </source>
</evidence>
<evidence type="ECO:0000256" key="10">
    <source>
        <dbReference type="ARBA" id="ARBA00022968"/>
    </source>
</evidence>
<comment type="subcellular location">
    <subcellularLocation>
        <location evidence="2">Endoplasmic reticulum membrane</location>
        <topology evidence="2">Single-pass membrane protein</topology>
    </subcellularLocation>
    <subcellularLocation>
        <location evidence="1">Membrane</location>
        <topology evidence="1">Multi-pass membrane protein</topology>
    </subcellularLocation>
</comment>
<evidence type="ECO:0000259" key="15">
    <source>
        <dbReference type="Pfam" id="PF00535"/>
    </source>
</evidence>
<organism evidence="17 18">
    <name type="scientific">Rhodococcus kronopolitis</name>
    <dbReference type="NCBI Taxonomy" id="1460226"/>
    <lineage>
        <taxon>Bacteria</taxon>
        <taxon>Bacillati</taxon>
        <taxon>Actinomycetota</taxon>
        <taxon>Actinomycetes</taxon>
        <taxon>Mycobacteriales</taxon>
        <taxon>Nocardiaceae</taxon>
        <taxon>Rhodococcus</taxon>
    </lineage>
</organism>
<proteinExistence type="inferred from homology"/>
<dbReference type="Pfam" id="PF00535">
    <property type="entry name" value="Glycos_transf_2"/>
    <property type="match status" value="1"/>
</dbReference>
<keyword evidence="11 14" id="KW-1133">Transmembrane helix</keyword>
<evidence type="ECO:0000313" key="18">
    <source>
        <dbReference type="Proteomes" id="UP001595914"/>
    </source>
</evidence>
<dbReference type="EMBL" id="JBHSFO010000003">
    <property type="protein sequence ID" value="MFC4603600.1"/>
    <property type="molecule type" value="Genomic_DNA"/>
</dbReference>
<evidence type="ECO:0000256" key="4">
    <source>
        <dbReference type="ARBA" id="ARBA00006739"/>
    </source>
</evidence>
<evidence type="ECO:0000256" key="3">
    <source>
        <dbReference type="ARBA" id="ARBA00004922"/>
    </source>
</evidence>
<evidence type="ECO:0000256" key="6">
    <source>
        <dbReference type="ARBA" id="ARBA00022676"/>
    </source>
</evidence>
<evidence type="ECO:0000256" key="12">
    <source>
        <dbReference type="ARBA" id="ARBA00023136"/>
    </source>
</evidence>
<evidence type="ECO:0000256" key="14">
    <source>
        <dbReference type="SAM" id="Phobius"/>
    </source>
</evidence>
<comment type="catalytic activity">
    <reaction evidence="13">
        <text>a di-trans,poly-cis-dolichyl phosphate + UDP-alpha-D-glucose = a di-trans,poly-cis-dolichyl beta-D-glucosyl phosphate + UDP</text>
        <dbReference type="Rhea" id="RHEA:15401"/>
        <dbReference type="Rhea" id="RHEA-COMP:19498"/>
        <dbReference type="Rhea" id="RHEA-COMP:19502"/>
        <dbReference type="ChEBI" id="CHEBI:57525"/>
        <dbReference type="ChEBI" id="CHEBI:57683"/>
        <dbReference type="ChEBI" id="CHEBI:58223"/>
        <dbReference type="ChEBI" id="CHEBI:58885"/>
        <dbReference type="EC" id="2.4.1.117"/>
    </reaction>
    <physiologicalReaction direction="left-to-right" evidence="13">
        <dbReference type="Rhea" id="RHEA:15402"/>
    </physiologicalReaction>
</comment>